<dbReference type="GO" id="GO:0046872">
    <property type="term" value="F:metal ion binding"/>
    <property type="evidence" value="ECO:0007669"/>
    <property type="project" value="UniProtKB-KW"/>
</dbReference>
<dbReference type="InterPro" id="IPR036412">
    <property type="entry name" value="HAD-like_sf"/>
</dbReference>
<dbReference type="NCBIfam" id="TIGR01549">
    <property type="entry name" value="HAD-SF-IA-v1"/>
    <property type="match status" value="1"/>
</dbReference>
<protein>
    <submittedName>
        <fullName evidence="5">Phosphoglycolate phosphatase</fullName>
    </submittedName>
</protein>
<dbReference type="InterPro" id="IPR023198">
    <property type="entry name" value="PGP-like_dom2"/>
</dbReference>
<keyword evidence="3" id="KW-0460">Magnesium</keyword>
<evidence type="ECO:0000256" key="3">
    <source>
        <dbReference type="ARBA" id="ARBA00022842"/>
    </source>
</evidence>
<dbReference type="SFLD" id="SFLDG01129">
    <property type="entry name" value="C1.5:_HAD__Beta-PGM__Phosphata"/>
    <property type="match status" value="1"/>
</dbReference>
<keyword evidence="1" id="KW-0479">Metal-binding</keyword>
<keyword evidence="2" id="KW-0378">Hydrolase</keyword>
<dbReference type="InterPro" id="IPR006439">
    <property type="entry name" value="HAD-SF_hydro_IA"/>
</dbReference>
<dbReference type="PANTHER" id="PTHR43434:SF23">
    <property type="entry name" value="PHOSPHOGLYCOLATE PHOSPHATASE"/>
    <property type="match status" value="1"/>
</dbReference>
<dbReference type="Gene3D" id="3.40.50.1000">
    <property type="entry name" value="HAD superfamily/HAD-like"/>
    <property type="match status" value="1"/>
</dbReference>
<evidence type="ECO:0000256" key="2">
    <source>
        <dbReference type="ARBA" id="ARBA00022801"/>
    </source>
</evidence>
<sequence>MSALILFDFDGTLADTAPDLAAAANRQRTRRGLEPMAYEALRPVASQGARGLLRVALDLQPGHPDYEPTRLQFLEDYAASSTVHSKLFPGIEELLADIRDRGMSWGIVTNKVTYLTLPIVEFLDLTRDSAVLVCGDTTAHAKPHPLPLQHAAREAGFGTDRCVYVGDDLRDIQAAHAAGMPAVAAAYGYVGEDDNVIAWQAETCANSPAELWSAIEPLLPRDLR</sequence>
<dbReference type="AlphaFoldDB" id="A0A2S0I4I6"/>
<keyword evidence="6" id="KW-1185">Reference proteome</keyword>
<dbReference type="OrthoDB" id="9776368at2"/>
<dbReference type="SFLD" id="SFLDS00003">
    <property type="entry name" value="Haloacid_Dehalogenase"/>
    <property type="match status" value="1"/>
</dbReference>
<dbReference type="NCBIfam" id="TIGR01509">
    <property type="entry name" value="HAD-SF-IA-v3"/>
    <property type="match status" value="1"/>
</dbReference>
<proteinExistence type="predicted"/>
<keyword evidence="4" id="KW-0119">Carbohydrate metabolism</keyword>
<name>A0A2S0I4I6_9BURK</name>
<dbReference type="GO" id="GO:0008967">
    <property type="term" value="F:phosphoglycolate phosphatase activity"/>
    <property type="evidence" value="ECO:0007669"/>
    <property type="project" value="TreeGrafter"/>
</dbReference>
<dbReference type="InterPro" id="IPR023214">
    <property type="entry name" value="HAD_sf"/>
</dbReference>
<dbReference type="PANTHER" id="PTHR43434">
    <property type="entry name" value="PHOSPHOGLYCOLATE PHOSPHATASE"/>
    <property type="match status" value="1"/>
</dbReference>
<organism evidence="5 6">
    <name type="scientific">Achromobacter spanius</name>
    <dbReference type="NCBI Taxonomy" id="217203"/>
    <lineage>
        <taxon>Bacteria</taxon>
        <taxon>Pseudomonadati</taxon>
        <taxon>Pseudomonadota</taxon>
        <taxon>Betaproteobacteria</taxon>
        <taxon>Burkholderiales</taxon>
        <taxon>Alcaligenaceae</taxon>
        <taxon>Achromobacter</taxon>
    </lineage>
</organism>
<gene>
    <name evidence="5" type="primary">gph</name>
    <name evidence="5" type="ORF">CLM73_07330</name>
</gene>
<dbReference type="InterPro" id="IPR041492">
    <property type="entry name" value="HAD_2"/>
</dbReference>
<evidence type="ECO:0000256" key="4">
    <source>
        <dbReference type="ARBA" id="ARBA00023277"/>
    </source>
</evidence>
<dbReference type="Gene3D" id="1.10.150.240">
    <property type="entry name" value="Putative phosphatase, domain 2"/>
    <property type="match status" value="1"/>
</dbReference>
<dbReference type="GO" id="GO:0006281">
    <property type="term" value="P:DNA repair"/>
    <property type="evidence" value="ECO:0007669"/>
    <property type="project" value="TreeGrafter"/>
</dbReference>
<dbReference type="Pfam" id="PF13419">
    <property type="entry name" value="HAD_2"/>
    <property type="match status" value="1"/>
</dbReference>
<accession>A0A2S0I4I6</accession>
<evidence type="ECO:0000313" key="6">
    <source>
        <dbReference type="Proteomes" id="UP000239477"/>
    </source>
</evidence>
<evidence type="ECO:0000313" key="5">
    <source>
        <dbReference type="EMBL" id="AVJ26950.1"/>
    </source>
</evidence>
<dbReference type="GO" id="GO:0005829">
    <property type="term" value="C:cytosol"/>
    <property type="evidence" value="ECO:0007669"/>
    <property type="project" value="TreeGrafter"/>
</dbReference>
<dbReference type="EMBL" id="CP023270">
    <property type="protein sequence ID" value="AVJ26950.1"/>
    <property type="molecule type" value="Genomic_DNA"/>
</dbReference>
<dbReference type="InterPro" id="IPR050155">
    <property type="entry name" value="HAD-like_hydrolase_sf"/>
</dbReference>
<dbReference type="RefSeq" id="WP_105237921.1">
    <property type="nucleotide sequence ID" value="NZ_CP023270.1"/>
</dbReference>
<reference evidence="5 6" key="1">
    <citation type="submission" date="2017-09" db="EMBL/GenBank/DDBJ databases">
        <title>Genomic, metabolic, and phenotypic characteristics of bacterial isolates from the natural microbiome of the model nematode Caenorhabditis elegans.</title>
        <authorList>
            <person name="Zimmermann J."/>
            <person name="Obeng N."/>
            <person name="Yang W."/>
            <person name="Obeng O."/>
            <person name="Kissoyan K."/>
            <person name="Pees B."/>
            <person name="Dirksen P."/>
            <person name="Hoppner M."/>
            <person name="Franke A."/>
            <person name="Rosenstiel P."/>
            <person name="Leippe M."/>
            <person name="Dierking K."/>
            <person name="Kaleta C."/>
            <person name="Schulenburg H."/>
        </authorList>
    </citation>
    <scope>NUCLEOTIDE SEQUENCE [LARGE SCALE GENOMIC DNA]</scope>
    <source>
        <strain evidence="5 6">MYb73</strain>
    </source>
</reference>
<evidence type="ECO:0000256" key="1">
    <source>
        <dbReference type="ARBA" id="ARBA00022723"/>
    </source>
</evidence>
<dbReference type="Proteomes" id="UP000239477">
    <property type="component" value="Chromosome"/>
</dbReference>
<dbReference type="SUPFAM" id="SSF56784">
    <property type="entry name" value="HAD-like"/>
    <property type="match status" value="1"/>
</dbReference>